<organism evidence="3 4">
    <name type="scientific">Buddleja alternifolia</name>
    <dbReference type="NCBI Taxonomy" id="168488"/>
    <lineage>
        <taxon>Eukaryota</taxon>
        <taxon>Viridiplantae</taxon>
        <taxon>Streptophyta</taxon>
        <taxon>Embryophyta</taxon>
        <taxon>Tracheophyta</taxon>
        <taxon>Spermatophyta</taxon>
        <taxon>Magnoliopsida</taxon>
        <taxon>eudicotyledons</taxon>
        <taxon>Gunneridae</taxon>
        <taxon>Pentapetalae</taxon>
        <taxon>asterids</taxon>
        <taxon>lamiids</taxon>
        <taxon>Lamiales</taxon>
        <taxon>Scrophulariaceae</taxon>
        <taxon>Buddlejeae</taxon>
        <taxon>Buddleja</taxon>
    </lineage>
</organism>
<dbReference type="CDD" id="cd00029">
    <property type="entry name" value="C1"/>
    <property type="match status" value="1"/>
</dbReference>
<keyword evidence="1" id="KW-0677">Repeat</keyword>
<keyword evidence="4" id="KW-1185">Reference proteome</keyword>
<dbReference type="AlphaFoldDB" id="A0AAV6WUC2"/>
<gene>
    <name evidence="3" type="ORF">BUALT_Bualt12G0005100</name>
</gene>
<reference evidence="3" key="1">
    <citation type="submission" date="2019-10" db="EMBL/GenBank/DDBJ databases">
        <authorList>
            <person name="Zhang R."/>
            <person name="Pan Y."/>
            <person name="Wang J."/>
            <person name="Ma R."/>
            <person name="Yu S."/>
        </authorList>
    </citation>
    <scope>NUCLEOTIDE SEQUENCE</scope>
    <source>
        <strain evidence="3">LA-IB0</strain>
        <tissue evidence="3">Leaf</tissue>
    </source>
</reference>
<proteinExistence type="predicted"/>
<protein>
    <recommendedName>
        <fullName evidence="2">DC1 domain-containing protein</fullName>
    </recommendedName>
</protein>
<accession>A0AAV6WUC2</accession>
<evidence type="ECO:0000259" key="2">
    <source>
        <dbReference type="Pfam" id="PF03107"/>
    </source>
</evidence>
<dbReference type="SUPFAM" id="SSF57889">
    <property type="entry name" value="Cysteine-rich domain"/>
    <property type="match status" value="1"/>
</dbReference>
<dbReference type="PANTHER" id="PTHR46288">
    <property type="entry name" value="PHORBOL-ESTER/DAG-TYPE DOMAIN-CONTAINING PROTEIN"/>
    <property type="match status" value="1"/>
</dbReference>
<evidence type="ECO:0000256" key="1">
    <source>
        <dbReference type="ARBA" id="ARBA00022737"/>
    </source>
</evidence>
<feature type="domain" description="DC1" evidence="2">
    <location>
        <begin position="11"/>
        <end position="57"/>
    </location>
</feature>
<dbReference type="InterPro" id="IPR004146">
    <property type="entry name" value="DC1"/>
</dbReference>
<dbReference type="Proteomes" id="UP000826271">
    <property type="component" value="Unassembled WGS sequence"/>
</dbReference>
<comment type="caution">
    <text evidence="3">The sequence shown here is derived from an EMBL/GenBank/DDBJ whole genome shotgun (WGS) entry which is preliminary data.</text>
</comment>
<dbReference type="PANTHER" id="PTHR46288:SF17">
    <property type="entry name" value="CYSTEINE_HISTIDINE-RICH C1 DOMAIN PROTEIN"/>
    <property type="match status" value="1"/>
</dbReference>
<name>A0AAV6WUC2_9LAMI</name>
<evidence type="ECO:0000313" key="3">
    <source>
        <dbReference type="EMBL" id="KAG8371842.1"/>
    </source>
</evidence>
<feature type="domain" description="DC1" evidence="2">
    <location>
        <begin position="125"/>
        <end position="169"/>
    </location>
</feature>
<evidence type="ECO:0000313" key="4">
    <source>
        <dbReference type="Proteomes" id="UP000826271"/>
    </source>
</evidence>
<dbReference type="Pfam" id="PF03107">
    <property type="entry name" value="C1_2"/>
    <property type="match status" value="3"/>
</dbReference>
<sequence length="323" mass="36840">MEEPVKSLQHFSHEHPLQYVQSSPNENSLCSGCKITITPFKLFYRCKICEFSLHKVCSTMPKRVMHPSDPTHRLMLLATSSLNRSNKCEACGGVISGFYYSCIKCNINCHMLCVAMPLSVKIPSSHPHILKLELKPPYDFQCDLCDRPSYTGWLYRCRLCEFDAHISCAVTFNGPRSSHDRRSVPQDYSSSHQDELMELLSEGMKGIEVNNEKVLVQDQLQFQPLEQSILKSDDFTLPSYQFSDACFSIDIAKSIRVEESVNEANSKHNVQELEVVKRDLRRELSFAPSTGIRSHVWTELGQETKDQTAKIENVRIAFLIDVP</sequence>
<dbReference type="EMBL" id="WHWC01000012">
    <property type="protein sequence ID" value="KAG8371842.1"/>
    <property type="molecule type" value="Genomic_DNA"/>
</dbReference>
<dbReference type="InterPro" id="IPR046349">
    <property type="entry name" value="C1-like_sf"/>
</dbReference>
<feature type="domain" description="DC1" evidence="2">
    <location>
        <begin position="70"/>
        <end position="114"/>
    </location>
</feature>